<feature type="domain" description="HTH cro/C1-type" evidence="4">
    <location>
        <begin position="111"/>
        <end position="165"/>
    </location>
</feature>
<sequence>MSERPAPSKRGPAAPAGQGGVYRVQEAARIADVSPTTVRVWERNGLVSAHRGSNGYRYFNEADLQRLRRIAHLRKVERLNIEGIRRALQDGDEPAPAPAASDAEPAIGPRLRKLRQDAGMTLGQAAEQAELSPSFLSALERDQTGVSSQSLHRLTHVYGSTVSAVLRTDTTELVQLSSAGKRKVSTIHGYRAEQLINGQTLLDGMLITLEPSAESSESSVHEGEEVLFILEGVLDVRLGTGQRFKVRPGESLYYPSTIEHEWTNTGPVPTRFLWVATPPTY</sequence>
<dbReference type="SUPFAM" id="SSF51182">
    <property type="entry name" value="RmlC-like cupins"/>
    <property type="match status" value="1"/>
</dbReference>
<evidence type="ECO:0008006" key="7">
    <source>
        <dbReference type="Google" id="ProtNLM"/>
    </source>
</evidence>
<dbReference type="PANTHER" id="PTHR46797">
    <property type="entry name" value="HTH-TYPE TRANSCRIPTIONAL REGULATOR"/>
    <property type="match status" value="1"/>
</dbReference>
<dbReference type="InterPro" id="IPR014710">
    <property type="entry name" value="RmlC-like_jellyroll"/>
</dbReference>
<organism evidence="5 6">
    <name type="scientific">Pseudonocardia kongjuensis</name>
    <dbReference type="NCBI Taxonomy" id="102227"/>
    <lineage>
        <taxon>Bacteria</taxon>
        <taxon>Bacillati</taxon>
        <taxon>Actinomycetota</taxon>
        <taxon>Actinomycetes</taxon>
        <taxon>Pseudonocardiales</taxon>
        <taxon>Pseudonocardiaceae</taxon>
        <taxon>Pseudonocardia</taxon>
    </lineage>
</organism>
<feature type="region of interest" description="Disordered" evidence="2">
    <location>
        <begin position="89"/>
        <end position="108"/>
    </location>
</feature>
<dbReference type="InterPro" id="IPR013096">
    <property type="entry name" value="Cupin_2"/>
</dbReference>
<evidence type="ECO:0000313" key="5">
    <source>
        <dbReference type="EMBL" id="GAA1395093.1"/>
    </source>
</evidence>
<evidence type="ECO:0000259" key="3">
    <source>
        <dbReference type="PROSITE" id="PS50937"/>
    </source>
</evidence>
<dbReference type="SMART" id="SM00422">
    <property type="entry name" value="HTH_MERR"/>
    <property type="match status" value="1"/>
</dbReference>
<dbReference type="RefSeq" id="WP_344025558.1">
    <property type="nucleotide sequence ID" value="NZ_BAAAJK010000027.1"/>
</dbReference>
<proteinExistence type="predicted"/>
<dbReference type="SUPFAM" id="SSF47413">
    <property type="entry name" value="lambda repressor-like DNA-binding domains"/>
    <property type="match status" value="1"/>
</dbReference>
<dbReference type="InterPro" id="IPR050807">
    <property type="entry name" value="TransReg_Diox_bact_type"/>
</dbReference>
<dbReference type="Gene3D" id="1.10.1660.10">
    <property type="match status" value="1"/>
</dbReference>
<evidence type="ECO:0000313" key="6">
    <source>
        <dbReference type="Proteomes" id="UP001501414"/>
    </source>
</evidence>
<dbReference type="Gene3D" id="1.10.260.40">
    <property type="entry name" value="lambda repressor-like DNA-binding domains"/>
    <property type="match status" value="1"/>
</dbReference>
<dbReference type="EMBL" id="BAAAJK010000027">
    <property type="protein sequence ID" value="GAA1395093.1"/>
    <property type="molecule type" value="Genomic_DNA"/>
</dbReference>
<gene>
    <name evidence="5" type="ORF">GCM10009613_44270</name>
</gene>
<evidence type="ECO:0000259" key="4">
    <source>
        <dbReference type="PROSITE" id="PS50943"/>
    </source>
</evidence>
<dbReference type="InterPro" id="IPR001387">
    <property type="entry name" value="Cro/C1-type_HTH"/>
</dbReference>
<evidence type="ECO:0000256" key="1">
    <source>
        <dbReference type="ARBA" id="ARBA00023125"/>
    </source>
</evidence>
<name>A0ABN1Y1A0_9PSEU</name>
<dbReference type="Gene3D" id="2.60.120.10">
    <property type="entry name" value="Jelly Rolls"/>
    <property type="match status" value="1"/>
</dbReference>
<dbReference type="SUPFAM" id="SSF46955">
    <property type="entry name" value="Putative DNA-binding domain"/>
    <property type="match status" value="1"/>
</dbReference>
<dbReference type="InterPro" id="IPR010982">
    <property type="entry name" value="Lambda_DNA-bd_dom_sf"/>
</dbReference>
<dbReference type="Pfam" id="PF13560">
    <property type="entry name" value="HTH_31"/>
    <property type="match status" value="1"/>
</dbReference>
<dbReference type="CDD" id="cd02209">
    <property type="entry name" value="cupin_XRE_C"/>
    <property type="match status" value="1"/>
</dbReference>
<protein>
    <recommendedName>
        <fullName evidence="7">MerR family transcriptional regulator</fullName>
    </recommendedName>
</protein>
<dbReference type="InterPro" id="IPR009061">
    <property type="entry name" value="DNA-bd_dom_put_sf"/>
</dbReference>
<dbReference type="SMART" id="SM00530">
    <property type="entry name" value="HTH_XRE"/>
    <property type="match status" value="1"/>
</dbReference>
<keyword evidence="6" id="KW-1185">Reference proteome</keyword>
<dbReference type="InterPro" id="IPR011051">
    <property type="entry name" value="RmlC_Cupin_sf"/>
</dbReference>
<reference evidence="5 6" key="1">
    <citation type="journal article" date="2019" name="Int. J. Syst. Evol. Microbiol.">
        <title>The Global Catalogue of Microorganisms (GCM) 10K type strain sequencing project: providing services to taxonomists for standard genome sequencing and annotation.</title>
        <authorList>
            <consortium name="The Broad Institute Genomics Platform"/>
            <consortium name="The Broad Institute Genome Sequencing Center for Infectious Disease"/>
            <person name="Wu L."/>
            <person name="Ma J."/>
        </authorList>
    </citation>
    <scope>NUCLEOTIDE SEQUENCE [LARGE SCALE GENOMIC DNA]</scope>
    <source>
        <strain evidence="5 6">JCM 11896</strain>
    </source>
</reference>
<dbReference type="CDD" id="cd00592">
    <property type="entry name" value="HTH_MerR-like"/>
    <property type="match status" value="1"/>
</dbReference>
<dbReference type="InterPro" id="IPR000551">
    <property type="entry name" value="MerR-type_HTH_dom"/>
</dbReference>
<evidence type="ECO:0000256" key="2">
    <source>
        <dbReference type="SAM" id="MobiDB-lite"/>
    </source>
</evidence>
<feature type="region of interest" description="Disordered" evidence="2">
    <location>
        <begin position="1"/>
        <end position="20"/>
    </location>
</feature>
<dbReference type="PROSITE" id="PS50943">
    <property type="entry name" value="HTH_CROC1"/>
    <property type="match status" value="1"/>
</dbReference>
<dbReference type="Pfam" id="PF13411">
    <property type="entry name" value="MerR_1"/>
    <property type="match status" value="1"/>
</dbReference>
<comment type="caution">
    <text evidence="5">The sequence shown here is derived from an EMBL/GenBank/DDBJ whole genome shotgun (WGS) entry which is preliminary data.</text>
</comment>
<dbReference type="Pfam" id="PF07883">
    <property type="entry name" value="Cupin_2"/>
    <property type="match status" value="1"/>
</dbReference>
<accession>A0ABN1Y1A0</accession>
<dbReference type="CDD" id="cd00093">
    <property type="entry name" value="HTH_XRE"/>
    <property type="match status" value="1"/>
</dbReference>
<feature type="domain" description="HTH merR-type" evidence="3">
    <location>
        <begin position="21"/>
        <end position="90"/>
    </location>
</feature>
<dbReference type="Proteomes" id="UP001501414">
    <property type="component" value="Unassembled WGS sequence"/>
</dbReference>
<dbReference type="PANTHER" id="PTHR46797:SF1">
    <property type="entry name" value="METHYLPHOSPHONATE SYNTHASE"/>
    <property type="match status" value="1"/>
</dbReference>
<dbReference type="PROSITE" id="PS50937">
    <property type="entry name" value="HTH_MERR_2"/>
    <property type="match status" value="1"/>
</dbReference>
<keyword evidence="1" id="KW-0238">DNA-binding</keyword>